<dbReference type="Proteomes" id="UP000002872">
    <property type="component" value="Unassembled WGS sequence"/>
</dbReference>
<protein>
    <submittedName>
        <fullName evidence="1">Uncharacterized protein</fullName>
    </submittedName>
</protein>
<keyword evidence="2" id="KW-1185">Reference proteome</keyword>
<dbReference type="OrthoDB" id="2188100at2759"/>
<reference evidence="1" key="1">
    <citation type="submission" date="2011-01" db="EMBL/GenBank/DDBJ databases">
        <title>The Genome Sequence of Nematocida parisii strain ERTm3.</title>
        <authorList>
            <consortium name="The Broad Institute Genome Sequencing Platform"/>
            <consortium name="The Broad Institute Genome Sequencing Center for Infectious Disease"/>
            <person name="Cuomo C."/>
            <person name="Troemel E."/>
            <person name="Young S.K."/>
            <person name="Zeng Q."/>
            <person name="Gargeya S."/>
            <person name="Fitzgerald M."/>
            <person name="Haas B."/>
            <person name="Abouelleil A."/>
            <person name="Alvarado L."/>
            <person name="Arachchi H.M."/>
            <person name="Berlin A."/>
            <person name="Chapman S.B."/>
            <person name="Gearin G."/>
            <person name="Goldberg J."/>
            <person name="Griggs A."/>
            <person name="Gujja S."/>
            <person name="Hansen M."/>
            <person name="Heiman D."/>
            <person name="Howarth C."/>
            <person name="Larimer J."/>
            <person name="Lui A."/>
            <person name="MacDonald P.J.P."/>
            <person name="McCowen C."/>
            <person name="Montmayeur A."/>
            <person name="Murphy C."/>
            <person name="Neiman D."/>
            <person name="Pearson M."/>
            <person name="Priest M."/>
            <person name="Roberts A."/>
            <person name="Saif S."/>
            <person name="Shea T."/>
            <person name="Sisk P."/>
            <person name="Stolte C."/>
            <person name="Sykes S."/>
            <person name="Wortman J."/>
            <person name="Nusbaum C."/>
            <person name="Birren B."/>
        </authorList>
    </citation>
    <scope>NUCLEOTIDE SEQUENCE</scope>
    <source>
        <strain evidence="1">ERTm3</strain>
    </source>
</reference>
<sequence>MNIKTRGIFDYTGNRSIIIVVKGKHKGARAYIQMTIGSDYIPYVRIFSILHPAQSALYDSFGERVGTELIEIYKAQITTITLDRERLELALPSITCQFVSPVDFTMWVSHLHWAIHALRKLSYNNAHIWLSCSNTSIDDEFFVFGKYFTPRDWKVSLQINNRMSSTSDMGHYDIYSRTVPQPSIKQHCMGREELNKQYYLQNNWNNPDIMKYVEEMSPADENMPFHVHVFGKYYKLLCGTLNSSRICTDWATNPYCCCQYKYYDGNQVLCEMPLSTTVNSYRSHKKEILSEIYMKNSGALHRYCTGYLRAFHSVEERMKFYFGFIIKNENIINIVIPNKTERSRFTEQCIFEEILKYSVDAFGIKISEIHSDDYLNIPAVRSVLDSESDGFLGFNELFKYSQEDIDKRWIPTDIPTVYIMITNGVYLVECVCGIANDPSLLSYTYTSQLLKSSFHSETSTSICYNEYIDGYILNQISASSGVLATRHSSSSDVLKQVSADSLLVTDSMYNMLTDKKTDFLVSGLHSYTYTMSLVLVEGYHLLSVLVSIIQSQKDNEFHFFTIRCALAAITQFKPFLYNLFGNGAVFFDLASKHGKTPEDAEFSELYLDRYKHLIDALDILLPAYTEICSVMISPRNGLKHLGRMLRYEYRLRQSPCWTRLIMLYTGIARHKNIMFTPKFVALHILFLNTLLMEDIRVVGEYTKEMPSILYNPSLEEELAELMYTSNDQETLSSMPKEVYSVRIDGSNYPSYWNDLSFDSYSFACRKIKKECANGIKTAIIKESITKFLSFYKIHYYNIAPLSMRHILNSGAILRMIIIMINNNPNTAPHSVSLENNIIVAYFSRRVPTLKDLLQTNNAVRHILSFFMLFYLNKHPCVIDYARCLTTPLRIVHALNQRILSDPVYTIGNNCKSEDICWLLKKRLPFSNTVYNYFMTEVVMHASKLDSVDEIIFPGSSHVLNLETYIIKWAEYMGSLPSAITDKNVLLSVLKYYYPSRFTS</sequence>
<dbReference type="InParanoid" id="I3EFS7"/>
<name>I3EFS7_NEMP3</name>
<evidence type="ECO:0000313" key="2">
    <source>
        <dbReference type="Proteomes" id="UP000002872"/>
    </source>
</evidence>
<accession>I3EFS7</accession>
<dbReference type="AlphaFoldDB" id="I3EFS7"/>
<gene>
    <name evidence="1" type="ORF">NEQG_01518</name>
</gene>
<evidence type="ECO:0000313" key="1">
    <source>
        <dbReference type="EMBL" id="EIJ88074.1"/>
    </source>
</evidence>
<dbReference type="HOGENOM" id="CLU_299977_0_0_1"/>
<organism evidence="1 2">
    <name type="scientific">Nematocida parisii (strain ERTm3)</name>
    <name type="common">Nematode killer fungus</name>
    <dbReference type="NCBI Taxonomy" id="935791"/>
    <lineage>
        <taxon>Eukaryota</taxon>
        <taxon>Fungi</taxon>
        <taxon>Fungi incertae sedis</taxon>
        <taxon>Microsporidia</taxon>
        <taxon>Nematocida</taxon>
    </lineage>
</organism>
<dbReference type="EMBL" id="GL870879">
    <property type="protein sequence ID" value="EIJ88074.1"/>
    <property type="molecule type" value="Genomic_DNA"/>
</dbReference>
<proteinExistence type="predicted"/>
<dbReference type="VEuPathDB" id="MicrosporidiaDB:NEQG_01518"/>